<evidence type="ECO:0000313" key="3">
    <source>
        <dbReference type="Proteomes" id="UP000030747"/>
    </source>
</evidence>
<dbReference type="EMBL" id="HG676474">
    <property type="protein sequence ID" value="CDJ43986.1"/>
    <property type="molecule type" value="Genomic_DNA"/>
</dbReference>
<feature type="region of interest" description="Disordered" evidence="1">
    <location>
        <begin position="132"/>
        <end position="264"/>
    </location>
</feature>
<feature type="compositionally biased region" description="Polar residues" evidence="1">
    <location>
        <begin position="215"/>
        <end position="230"/>
    </location>
</feature>
<keyword evidence="3" id="KW-1185">Reference proteome</keyword>
<proteinExistence type="predicted"/>
<protein>
    <submittedName>
        <fullName evidence="2">Uncharacterized protein</fullName>
    </submittedName>
</protein>
<feature type="compositionally biased region" description="Polar residues" evidence="1">
    <location>
        <begin position="175"/>
        <end position="208"/>
    </location>
</feature>
<dbReference type="VEuPathDB" id="ToxoDB:ETH_00029825"/>
<dbReference type="Proteomes" id="UP000030747">
    <property type="component" value="Unassembled WGS sequence"/>
</dbReference>
<reference evidence="2" key="1">
    <citation type="submission" date="2013-10" db="EMBL/GenBank/DDBJ databases">
        <title>Genomic analysis of the causative agents of coccidiosis in chickens.</title>
        <authorList>
            <person name="Reid A.J."/>
            <person name="Blake D."/>
            <person name="Billington K."/>
            <person name="Browne H."/>
            <person name="Dunn M."/>
            <person name="Hung S."/>
            <person name="Kawahara F."/>
            <person name="Miranda-Saavedra D."/>
            <person name="Mourier T."/>
            <person name="Nagra H."/>
            <person name="Otto T.D."/>
            <person name="Rawlings N."/>
            <person name="Sanchez A."/>
            <person name="Sanders M."/>
            <person name="Subramaniam C."/>
            <person name="Tay Y."/>
            <person name="Dear P."/>
            <person name="Doerig C."/>
            <person name="Gruber A."/>
            <person name="Parkinson J."/>
            <person name="Shirley M."/>
            <person name="Wan K.L."/>
            <person name="Berriman M."/>
            <person name="Tomley F."/>
            <person name="Pain A."/>
        </authorList>
    </citation>
    <scope>NUCLEOTIDE SEQUENCE [LARGE SCALE GENOMIC DNA]</scope>
    <source>
        <strain evidence="2">Houghton</strain>
    </source>
</reference>
<accession>U6L1E1</accession>
<name>U6L1E1_EIMTE</name>
<dbReference type="GeneID" id="25255044"/>
<gene>
    <name evidence="2" type="ORF">ETH_00029825</name>
</gene>
<sequence>MRLKSTQTQALSASECSPVSGTRRLPAFLAGPATAAPRLTWALKTGFAADASLRCCFPPLFWVPSLAWEAAAAAAPPTMVPMSVTAFTAWLLLQMQQQLQQLKANLLLPQCSPHYPGIFSVPFTLTSRRQAAAAISESNKKASNKPEQQAAGPDSTTKQQQRAGAARRSAEQQDLEASSSTKQLYQAKSPSSSTKQQHQAARQSSTSKKQPRAATINSSTEQNHAAATKSSSKKQQQHAAAKSSSNKEQQQAAAGSKEHQKRATTVQQFVCLLP</sequence>
<dbReference type="VEuPathDB" id="ToxoDB:ETH2_1363000"/>
<feature type="compositionally biased region" description="Polar residues" evidence="1">
    <location>
        <begin position="237"/>
        <end position="253"/>
    </location>
</feature>
<evidence type="ECO:0000256" key="1">
    <source>
        <dbReference type="SAM" id="MobiDB-lite"/>
    </source>
</evidence>
<evidence type="ECO:0000313" key="2">
    <source>
        <dbReference type="EMBL" id="CDJ43986.1"/>
    </source>
</evidence>
<dbReference type="AlphaFoldDB" id="U6L1E1"/>
<organism evidence="2 3">
    <name type="scientific">Eimeria tenella</name>
    <name type="common">Coccidian parasite</name>
    <dbReference type="NCBI Taxonomy" id="5802"/>
    <lineage>
        <taxon>Eukaryota</taxon>
        <taxon>Sar</taxon>
        <taxon>Alveolata</taxon>
        <taxon>Apicomplexa</taxon>
        <taxon>Conoidasida</taxon>
        <taxon>Coccidia</taxon>
        <taxon>Eucoccidiorida</taxon>
        <taxon>Eimeriorina</taxon>
        <taxon>Eimeriidae</taxon>
        <taxon>Eimeria</taxon>
    </lineage>
</organism>
<reference evidence="2" key="2">
    <citation type="submission" date="2013-10" db="EMBL/GenBank/DDBJ databases">
        <authorList>
            <person name="Aslett M."/>
        </authorList>
    </citation>
    <scope>NUCLEOTIDE SEQUENCE [LARGE SCALE GENOMIC DNA]</scope>
    <source>
        <strain evidence="2">Houghton</strain>
    </source>
</reference>
<dbReference type="RefSeq" id="XP_013234735.1">
    <property type="nucleotide sequence ID" value="XM_013379281.1"/>
</dbReference>